<dbReference type="InterPro" id="IPR018638">
    <property type="entry name" value="DUF2061_membrane"/>
</dbReference>
<feature type="domain" description="DUF2061" evidence="1">
    <location>
        <begin position="11"/>
        <end position="61"/>
    </location>
</feature>
<dbReference type="EMBL" id="CP042434">
    <property type="protein sequence ID" value="QEC73918.1"/>
    <property type="molecule type" value="Genomic_DNA"/>
</dbReference>
<dbReference type="AlphaFoldDB" id="A0A5B8VUS6"/>
<proteinExistence type="predicted"/>
<evidence type="ECO:0000313" key="3">
    <source>
        <dbReference type="Proteomes" id="UP000321291"/>
    </source>
</evidence>
<keyword evidence="3" id="KW-1185">Reference proteome</keyword>
<dbReference type="KEGG" id="agi:FSB73_21885"/>
<dbReference type="RefSeq" id="WP_146787272.1">
    <property type="nucleotide sequence ID" value="NZ_CP042434.1"/>
</dbReference>
<dbReference type="Proteomes" id="UP000321291">
    <property type="component" value="Chromosome"/>
</dbReference>
<gene>
    <name evidence="2" type="ORF">FSB73_21885</name>
</gene>
<organism evidence="2 3">
    <name type="scientific">Arachidicoccus ginsenosidivorans</name>
    <dbReference type="NCBI Taxonomy" id="496057"/>
    <lineage>
        <taxon>Bacteria</taxon>
        <taxon>Pseudomonadati</taxon>
        <taxon>Bacteroidota</taxon>
        <taxon>Chitinophagia</taxon>
        <taxon>Chitinophagales</taxon>
        <taxon>Chitinophagaceae</taxon>
        <taxon>Arachidicoccus</taxon>
    </lineage>
</organism>
<evidence type="ECO:0000313" key="2">
    <source>
        <dbReference type="EMBL" id="QEC73918.1"/>
    </source>
</evidence>
<protein>
    <submittedName>
        <fullName evidence="2">DUF2061 domain-containing protein</fullName>
    </submittedName>
</protein>
<reference evidence="2 3" key="1">
    <citation type="journal article" date="2017" name="Int. J. Syst. Evol. Microbiol.">
        <title>Arachidicoccus ginsenosidivorans sp. nov., with ginsenoside-converting activity isolated from ginseng cultivating soil.</title>
        <authorList>
            <person name="Siddiqi M.Z."/>
            <person name="Aslam Z."/>
            <person name="Im W.T."/>
        </authorList>
    </citation>
    <scope>NUCLEOTIDE SEQUENCE [LARGE SCALE GENOMIC DNA]</scope>
    <source>
        <strain evidence="2 3">Gsoil 809</strain>
    </source>
</reference>
<dbReference type="Pfam" id="PF09834">
    <property type="entry name" value="DUF2061"/>
    <property type="match status" value="2"/>
</dbReference>
<sequence length="175" mass="20216">MKKISSHARHIAKALSWRLLGTLDTFMLAWLVTGDHFLGFKIGGVELFTKTLLFYLHERGWYRLHLTRKGKPISSKTRHLLKTVSYRIVGTIDTIIIAWIITDNPFAGLKIGVSEVGTKMFLYYLHERLWYHINFGLEKRQGKEKGKGSVQVDEKAQAKITIDKKKISEEVIFQN</sequence>
<name>A0A5B8VUS6_9BACT</name>
<feature type="domain" description="DUF2061" evidence="1">
    <location>
        <begin position="80"/>
        <end position="130"/>
    </location>
</feature>
<evidence type="ECO:0000259" key="1">
    <source>
        <dbReference type="Pfam" id="PF09834"/>
    </source>
</evidence>
<accession>A0A5B8VUS6</accession>
<dbReference type="OrthoDB" id="197461at2"/>